<dbReference type="GeneID" id="64699983"/>
<accession>A0A9P7JSU1</accession>
<feature type="compositionally biased region" description="Low complexity" evidence="1">
    <location>
        <begin position="110"/>
        <end position="139"/>
    </location>
</feature>
<proteinExistence type="predicted"/>
<keyword evidence="2" id="KW-0732">Signal</keyword>
<protein>
    <recommendedName>
        <fullName evidence="5">Extracellular membrane protein CFEM domain-containing protein</fullName>
    </recommendedName>
</protein>
<name>A0A9P7JSU1_9AGAM</name>
<gene>
    <name evidence="3" type="ORF">F5147DRAFT_701296</name>
</gene>
<comment type="caution">
    <text evidence="3">The sequence shown here is derived from an EMBL/GenBank/DDBJ whole genome shotgun (WGS) entry which is preliminary data.</text>
</comment>
<dbReference type="AlphaFoldDB" id="A0A9P7JSU1"/>
<dbReference type="EMBL" id="JABBWM010000036">
    <property type="protein sequence ID" value="KAG2106167.1"/>
    <property type="molecule type" value="Genomic_DNA"/>
</dbReference>
<keyword evidence="4" id="KW-1185">Reference proteome</keyword>
<evidence type="ECO:0000313" key="3">
    <source>
        <dbReference type="EMBL" id="KAG2106167.1"/>
    </source>
</evidence>
<evidence type="ECO:0000313" key="4">
    <source>
        <dbReference type="Proteomes" id="UP000823399"/>
    </source>
</evidence>
<dbReference type="Proteomes" id="UP000823399">
    <property type="component" value="Unassembled WGS sequence"/>
</dbReference>
<organism evidence="3 4">
    <name type="scientific">Suillus discolor</name>
    <dbReference type="NCBI Taxonomy" id="1912936"/>
    <lineage>
        <taxon>Eukaryota</taxon>
        <taxon>Fungi</taxon>
        <taxon>Dikarya</taxon>
        <taxon>Basidiomycota</taxon>
        <taxon>Agaricomycotina</taxon>
        <taxon>Agaricomycetes</taxon>
        <taxon>Agaricomycetidae</taxon>
        <taxon>Boletales</taxon>
        <taxon>Suillineae</taxon>
        <taxon>Suillaceae</taxon>
        <taxon>Suillus</taxon>
    </lineage>
</organism>
<evidence type="ECO:0000256" key="2">
    <source>
        <dbReference type="SAM" id="SignalP"/>
    </source>
</evidence>
<feature type="chain" id="PRO_5040428605" description="Extracellular membrane protein CFEM domain-containing protein" evidence="2">
    <location>
        <begin position="19"/>
        <end position="166"/>
    </location>
</feature>
<feature type="signal peptide" evidence="2">
    <location>
        <begin position="1"/>
        <end position="18"/>
    </location>
</feature>
<evidence type="ECO:0000256" key="1">
    <source>
        <dbReference type="SAM" id="MobiDB-lite"/>
    </source>
</evidence>
<reference evidence="3" key="1">
    <citation type="journal article" date="2020" name="New Phytol.">
        <title>Comparative genomics reveals dynamic genome evolution in host specialist ectomycorrhizal fungi.</title>
        <authorList>
            <person name="Lofgren L.A."/>
            <person name="Nguyen N.H."/>
            <person name="Vilgalys R."/>
            <person name="Ruytinx J."/>
            <person name="Liao H.L."/>
            <person name="Branco S."/>
            <person name="Kuo A."/>
            <person name="LaButti K."/>
            <person name="Lipzen A."/>
            <person name="Andreopoulos W."/>
            <person name="Pangilinan J."/>
            <person name="Riley R."/>
            <person name="Hundley H."/>
            <person name="Na H."/>
            <person name="Barry K."/>
            <person name="Grigoriev I.V."/>
            <person name="Stajich J.E."/>
            <person name="Kennedy P.G."/>
        </authorList>
    </citation>
    <scope>NUCLEOTIDE SEQUENCE</scope>
    <source>
        <strain evidence="3">FC423</strain>
    </source>
</reference>
<feature type="region of interest" description="Disordered" evidence="1">
    <location>
        <begin position="108"/>
        <end position="139"/>
    </location>
</feature>
<sequence length="166" mass="16752">MVQITPLLWQALVTVAQAPPVARNVHPNALAVRQVNTSDLPSQCQSTCQVINTISDCDNSLSCICVSTIGTQLQTCMDCLVTAEPSASTDADSAIDSWNEACGGSLTLPSGQTSTSTSAAKSSTATGSSSSGSSPFTTKTGDAVSIKTAIGALGLIVSIACGIIIL</sequence>
<dbReference type="OrthoDB" id="2564568at2759"/>
<evidence type="ECO:0008006" key="5">
    <source>
        <dbReference type="Google" id="ProtNLM"/>
    </source>
</evidence>
<dbReference type="RefSeq" id="XP_041291477.1">
    <property type="nucleotide sequence ID" value="XM_041437724.1"/>
</dbReference>